<evidence type="ECO:0000313" key="2">
    <source>
        <dbReference type="EMBL" id="EUN25995.1"/>
    </source>
</evidence>
<dbReference type="RefSeq" id="XP_014555578.1">
    <property type="nucleotide sequence ID" value="XM_014700092.1"/>
</dbReference>
<sequence length="130" mass="13677">MASAGTERVVGVGEGVGESAVRLRKSKIGKSTKAAESNDRHRAGWPLGASSSHQNPPPLAFGAEAWLWNALLNGTALSWSNAHTHKPPSARTATTISPITTTTAPSSSSTSTRHRASPHQPHHRHTPGRP</sequence>
<reference evidence="2 3" key="1">
    <citation type="journal article" date="2013" name="PLoS Genet.">
        <title>Comparative genome structure, secondary metabolite, and effector coding capacity across Cochliobolus pathogens.</title>
        <authorList>
            <person name="Condon B.J."/>
            <person name="Leng Y."/>
            <person name="Wu D."/>
            <person name="Bushley K.E."/>
            <person name="Ohm R.A."/>
            <person name="Otillar R."/>
            <person name="Martin J."/>
            <person name="Schackwitz W."/>
            <person name="Grimwood J."/>
            <person name="MohdZainudin N."/>
            <person name="Xue C."/>
            <person name="Wang R."/>
            <person name="Manning V.A."/>
            <person name="Dhillon B."/>
            <person name="Tu Z.J."/>
            <person name="Steffenson B.J."/>
            <person name="Salamov A."/>
            <person name="Sun H."/>
            <person name="Lowry S."/>
            <person name="LaButti K."/>
            <person name="Han J."/>
            <person name="Copeland A."/>
            <person name="Lindquist E."/>
            <person name="Barry K."/>
            <person name="Schmutz J."/>
            <person name="Baker S.E."/>
            <person name="Ciuffetti L.M."/>
            <person name="Grigoriev I.V."/>
            <person name="Zhong S."/>
            <person name="Turgeon B.G."/>
        </authorList>
    </citation>
    <scope>NUCLEOTIDE SEQUENCE [LARGE SCALE GENOMIC DNA]</scope>
    <source>
        <strain evidence="2 3">FI3</strain>
    </source>
</reference>
<evidence type="ECO:0000256" key="1">
    <source>
        <dbReference type="SAM" id="MobiDB-lite"/>
    </source>
</evidence>
<dbReference type="HOGENOM" id="CLU_1943073_0_0_1"/>
<gene>
    <name evidence="2" type="ORF">COCVIDRAFT_101866</name>
</gene>
<name>W7EJL7_BIPV3</name>
<protein>
    <submittedName>
        <fullName evidence="2">Uncharacterized protein</fullName>
    </submittedName>
</protein>
<evidence type="ECO:0000313" key="3">
    <source>
        <dbReference type="Proteomes" id="UP000054337"/>
    </source>
</evidence>
<feature type="non-terminal residue" evidence="2">
    <location>
        <position position="130"/>
    </location>
</feature>
<keyword evidence="3" id="KW-1185">Reference proteome</keyword>
<proteinExistence type="predicted"/>
<feature type="compositionally biased region" description="Basic residues" evidence="1">
    <location>
        <begin position="112"/>
        <end position="130"/>
    </location>
</feature>
<dbReference type="GeneID" id="26248284"/>
<feature type="compositionally biased region" description="Low complexity" evidence="1">
    <location>
        <begin position="89"/>
        <end position="111"/>
    </location>
</feature>
<feature type="region of interest" description="Disordered" evidence="1">
    <location>
        <begin position="79"/>
        <end position="130"/>
    </location>
</feature>
<dbReference type="AlphaFoldDB" id="W7EJL7"/>
<dbReference type="EMBL" id="KI968744">
    <property type="protein sequence ID" value="EUN25995.1"/>
    <property type="molecule type" value="Genomic_DNA"/>
</dbReference>
<dbReference type="Proteomes" id="UP000054337">
    <property type="component" value="Unassembled WGS sequence"/>
</dbReference>
<feature type="region of interest" description="Disordered" evidence="1">
    <location>
        <begin position="1"/>
        <end position="56"/>
    </location>
</feature>
<organism evidence="2 3">
    <name type="scientific">Bipolaris victoriae (strain FI3)</name>
    <name type="common">Victoria blight of oats agent</name>
    <name type="synonym">Cochliobolus victoriae</name>
    <dbReference type="NCBI Taxonomy" id="930091"/>
    <lineage>
        <taxon>Eukaryota</taxon>
        <taxon>Fungi</taxon>
        <taxon>Dikarya</taxon>
        <taxon>Ascomycota</taxon>
        <taxon>Pezizomycotina</taxon>
        <taxon>Dothideomycetes</taxon>
        <taxon>Pleosporomycetidae</taxon>
        <taxon>Pleosporales</taxon>
        <taxon>Pleosporineae</taxon>
        <taxon>Pleosporaceae</taxon>
        <taxon>Bipolaris</taxon>
    </lineage>
</organism>
<accession>W7EJL7</accession>